<keyword evidence="2" id="KW-1185">Reference proteome</keyword>
<evidence type="ECO:0000313" key="1">
    <source>
        <dbReference type="EMBL" id="KAJ0213631.1"/>
    </source>
</evidence>
<evidence type="ECO:0000313" key="2">
    <source>
        <dbReference type="Proteomes" id="UP000235145"/>
    </source>
</evidence>
<name>A0A9R1VW15_LACSA</name>
<proteinExistence type="predicted"/>
<dbReference type="Proteomes" id="UP000235145">
    <property type="component" value="Unassembled WGS sequence"/>
</dbReference>
<comment type="caution">
    <text evidence="1">The sequence shown here is derived from an EMBL/GenBank/DDBJ whole genome shotgun (WGS) entry which is preliminary data.</text>
</comment>
<accession>A0A9R1VW15</accession>
<dbReference type="AlphaFoldDB" id="A0A9R1VW15"/>
<sequence length="88" mass="10464">MFVYLSCRTWAMWQVTGFPFVHSAAFIAFTRDVIWAQYVDQYFSIQKFKEAYAFKIALMPGKDHWIKKDGEKIYPPLMKRPPGRPKKI</sequence>
<protein>
    <submittedName>
        <fullName evidence="1">Uncharacterized protein</fullName>
    </submittedName>
</protein>
<organism evidence="1 2">
    <name type="scientific">Lactuca sativa</name>
    <name type="common">Garden lettuce</name>
    <dbReference type="NCBI Taxonomy" id="4236"/>
    <lineage>
        <taxon>Eukaryota</taxon>
        <taxon>Viridiplantae</taxon>
        <taxon>Streptophyta</taxon>
        <taxon>Embryophyta</taxon>
        <taxon>Tracheophyta</taxon>
        <taxon>Spermatophyta</taxon>
        <taxon>Magnoliopsida</taxon>
        <taxon>eudicotyledons</taxon>
        <taxon>Gunneridae</taxon>
        <taxon>Pentapetalae</taxon>
        <taxon>asterids</taxon>
        <taxon>campanulids</taxon>
        <taxon>Asterales</taxon>
        <taxon>Asteraceae</taxon>
        <taxon>Cichorioideae</taxon>
        <taxon>Cichorieae</taxon>
        <taxon>Lactucinae</taxon>
        <taxon>Lactuca</taxon>
    </lineage>
</organism>
<gene>
    <name evidence="1" type="ORF">LSAT_V11C400217830</name>
</gene>
<reference evidence="1 2" key="1">
    <citation type="journal article" date="2017" name="Nat. Commun.">
        <title>Genome assembly with in vitro proximity ligation data and whole-genome triplication in lettuce.</title>
        <authorList>
            <person name="Reyes-Chin-Wo S."/>
            <person name="Wang Z."/>
            <person name="Yang X."/>
            <person name="Kozik A."/>
            <person name="Arikit S."/>
            <person name="Song C."/>
            <person name="Xia L."/>
            <person name="Froenicke L."/>
            <person name="Lavelle D.O."/>
            <person name="Truco M.J."/>
            <person name="Xia R."/>
            <person name="Zhu S."/>
            <person name="Xu C."/>
            <person name="Xu H."/>
            <person name="Xu X."/>
            <person name="Cox K."/>
            <person name="Korf I."/>
            <person name="Meyers B.C."/>
            <person name="Michelmore R.W."/>
        </authorList>
    </citation>
    <scope>NUCLEOTIDE SEQUENCE [LARGE SCALE GENOMIC DNA]</scope>
    <source>
        <strain evidence="2">cv. Salinas</strain>
        <tissue evidence="1">Seedlings</tissue>
    </source>
</reference>
<dbReference type="EMBL" id="NBSK02000004">
    <property type="protein sequence ID" value="KAJ0213631.1"/>
    <property type="molecule type" value="Genomic_DNA"/>
</dbReference>